<protein>
    <submittedName>
        <fullName evidence="2">GDNF/GAS1 domain-containing protein</fullName>
    </submittedName>
</protein>
<sequence length="557" mass="63535">MRCSADTSCVRQQCASALRRFSRYVSKELAEAVTFCQCAPADAECKEFQHLMYPRCLYNHFKEKPDHNCKDTVQSCRNDSYCNRRLPVFNSSCSVTSGGICDSGNLSKCREVMLTIRGTPLESPCYCSDSDSTCLYEQTLLLPNNPCVEVAMEDYAKQHAKDYFFDPDHSSTENPVKSVEEVKNEIQTLRNQTASKVETSRLSVESLLSNSTDNDVVFDAAERKKVKVPKLTQKETVQMKSSSNKLKQSITPDFETIANSTESLKTTTKPYKKKNLHTYPTDTYVTQAPPKEGGCVARNIDGSWITHYKNSVIRQYNDWSGRCSSWCECSDEEKLTCQELPCLEDGKCQTEQTQMLFGEKLYIDERGACICHSGEFICDTVADFPEELDPGLYISIGYSLSELKLFKEKVPKKFREKSGLVSPDSSIVKDIVSRLQFALERVMPKDTLCRIIILDELTHDDNVVLQVQWYGVDVYTNITEPQWHVGKMEKICAPYLKRLEYTFLLEKADRYQLVLSAVKQIRVYDLLDGLPPINTAYSLKRFHFQLIFVLTIVFLKV</sequence>
<reference evidence="2" key="1">
    <citation type="submission" date="2022-11" db="UniProtKB">
        <authorList>
            <consortium name="WormBaseParasite"/>
        </authorList>
    </citation>
    <scope>IDENTIFICATION</scope>
</reference>
<evidence type="ECO:0000313" key="2">
    <source>
        <dbReference type="WBParaSite" id="JU765_v2.g7447.t1"/>
    </source>
</evidence>
<name>A0AC34RJ50_9BILA</name>
<accession>A0AC34RJ50</accession>
<organism evidence="1 2">
    <name type="scientific">Panagrolaimus sp. JU765</name>
    <dbReference type="NCBI Taxonomy" id="591449"/>
    <lineage>
        <taxon>Eukaryota</taxon>
        <taxon>Metazoa</taxon>
        <taxon>Ecdysozoa</taxon>
        <taxon>Nematoda</taxon>
        <taxon>Chromadorea</taxon>
        <taxon>Rhabditida</taxon>
        <taxon>Tylenchina</taxon>
        <taxon>Panagrolaimomorpha</taxon>
        <taxon>Panagrolaimoidea</taxon>
        <taxon>Panagrolaimidae</taxon>
        <taxon>Panagrolaimus</taxon>
    </lineage>
</organism>
<evidence type="ECO:0000313" key="1">
    <source>
        <dbReference type="Proteomes" id="UP000887576"/>
    </source>
</evidence>
<proteinExistence type="predicted"/>
<dbReference type="WBParaSite" id="JU765_v2.g7447.t1">
    <property type="protein sequence ID" value="JU765_v2.g7447.t1"/>
    <property type="gene ID" value="JU765_v2.g7447"/>
</dbReference>
<dbReference type="Proteomes" id="UP000887576">
    <property type="component" value="Unplaced"/>
</dbReference>